<sequence length="100" mass="12952">SPCNLFKLTSIDSAFFGLYKSIERCSYLRNRQRYQRGSRQWNRERWRRRLPNRERWWSRLPNRERWWSRLPNRERWWSRLPNRERWRSRLPNREWKSCPG</sequence>
<proteinExistence type="predicted"/>
<organism evidence="1 2">
    <name type="scientific">Larinioides sclopetarius</name>
    <dbReference type="NCBI Taxonomy" id="280406"/>
    <lineage>
        <taxon>Eukaryota</taxon>
        <taxon>Metazoa</taxon>
        <taxon>Ecdysozoa</taxon>
        <taxon>Arthropoda</taxon>
        <taxon>Chelicerata</taxon>
        <taxon>Arachnida</taxon>
        <taxon>Araneae</taxon>
        <taxon>Araneomorphae</taxon>
        <taxon>Entelegynae</taxon>
        <taxon>Araneoidea</taxon>
        <taxon>Araneidae</taxon>
        <taxon>Larinioides</taxon>
    </lineage>
</organism>
<evidence type="ECO:0000313" key="1">
    <source>
        <dbReference type="EMBL" id="CAL1262243.1"/>
    </source>
</evidence>
<gene>
    <name evidence="1" type="ORF">LARSCL_LOCUS883</name>
</gene>
<dbReference type="EMBL" id="CAXIEN010000004">
    <property type="protein sequence ID" value="CAL1262243.1"/>
    <property type="molecule type" value="Genomic_DNA"/>
</dbReference>
<name>A0AAV1YTK5_9ARAC</name>
<evidence type="ECO:0000313" key="2">
    <source>
        <dbReference type="Proteomes" id="UP001497382"/>
    </source>
</evidence>
<dbReference type="AlphaFoldDB" id="A0AAV1YTK5"/>
<accession>A0AAV1YTK5</accession>
<feature type="non-terminal residue" evidence="1">
    <location>
        <position position="1"/>
    </location>
</feature>
<reference evidence="1 2" key="1">
    <citation type="submission" date="2024-04" db="EMBL/GenBank/DDBJ databases">
        <authorList>
            <person name="Rising A."/>
            <person name="Reimegard J."/>
            <person name="Sonavane S."/>
            <person name="Akerstrom W."/>
            <person name="Nylinder S."/>
            <person name="Hedman E."/>
            <person name="Kallberg Y."/>
        </authorList>
    </citation>
    <scope>NUCLEOTIDE SEQUENCE [LARGE SCALE GENOMIC DNA]</scope>
</reference>
<keyword evidence="2" id="KW-1185">Reference proteome</keyword>
<dbReference type="Proteomes" id="UP001497382">
    <property type="component" value="Unassembled WGS sequence"/>
</dbReference>
<protein>
    <submittedName>
        <fullName evidence="1">Uncharacterized protein</fullName>
    </submittedName>
</protein>
<comment type="caution">
    <text evidence="1">The sequence shown here is derived from an EMBL/GenBank/DDBJ whole genome shotgun (WGS) entry which is preliminary data.</text>
</comment>